<sequence>MHVQTKNRFLTRPVKFNRLILPLVLLLGACTPVPDANTTSRAAPPERGTLPPIKTFSNPNPQPPARANSDIARDFLDLSFQLESGSTLPVFTRFESPITVRITGVPPVTLLPDLDRLLRRLRSEAGINISRVSDGAANITIEAVSRRDIHKFQPSAACFVVPNVSSLKEYSATWRGKSTSWGDMRQRTRLAIFIPNDVSPQETRDCLHEELAQALGPLNDLYRLPDSIYNDDNMQTVLTGFDMLILRATYQPELYSGMTRQQVASRLPAILSRLNPPGDNLSPRLTKTTPRAWINAIETALGPSASQAKRMRAANRALDIATSEGWFDHRLGFTHYTLGQLAKKSNPALSVQHFRAAMKAYQQTPGTAIQQANTAIQLAAWSIIAGQPDVALKFILPYVDTAKNHEDAALLANLMLLRAEALEMMGDKDMAQALRLDSLGWARYGFGTDWVLRSKLTKTPEITSLDTTNG</sequence>
<dbReference type="EMBL" id="UOEG01000008">
    <property type="protein sequence ID" value="VAV87443.1"/>
    <property type="molecule type" value="Genomic_DNA"/>
</dbReference>
<proteinExistence type="predicted"/>
<accession>A0A3B0RSE5</accession>
<evidence type="ECO:0000256" key="1">
    <source>
        <dbReference type="SAM" id="MobiDB-lite"/>
    </source>
</evidence>
<evidence type="ECO:0000313" key="2">
    <source>
        <dbReference type="EMBL" id="VAV87443.1"/>
    </source>
</evidence>
<dbReference type="AlphaFoldDB" id="A0A3B0RSE5"/>
<reference evidence="2" key="1">
    <citation type="submission" date="2018-06" db="EMBL/GenBank/DDBJ databases">
        <authorList>
            <person name="Zhirakovskaya E."/>
        </authorList>
    </citation>
    <scope>NUCLEOTIDE SEQUENCE</scope>
</reference>
<dbReference type="SUPFAM" id="SSF48452">
    <property type="entry name" value="TPR-like"/>
    <property type="match status" value="1"/>
</dbReference>
<organism evidence="2">
    <name type="scientific">hydrothermal vent metagenome</name>
    <dbReference type="NCBI Taxonomy" id="652676"/>
    <lineage>
        <taxon>unclassified sequences</taxon>
        <taxon>metagenomes</taxon>
        <taxon>ecological metagenomes</taxon>
    </lineage>
</organism>
<protein>
    <submittedName>
        <fullName evidence="2">ATP-dependent transcriptional regulator</fullName>
    </submittedName>
</protein>
<feature type="region of interest" description="Disordered" evidence="1">
    <location>
        <begin position="35"/>
        <end position="63"/>
    </location>
</feature>
<gene>
    <name evidence="2" type="ORF">MNBD_ALPHA07-2304</name>
</gene>
<name>A0A3B0RSE5_9ZZZZ</name>
<dbReference type="Pfam" id="PF11150">
    <property type="entry name" value="DUF2927"/>
    <property type="match status" value="1"/>
</dbReference>
<dbReference type="InterPro" id="IPR021323">
    <property type="entry name" value="DUF2927"/>
</dbReference>
<dbReference type="PROSITE" id="PS51257">
    <property type="entry name" value="PROKAR_LIPOPROTEIN"/>
    <property type="match status" value="1"/>
</dbReference>
<dbReference type="InterPro" id="IPR011990">
    <property type="entry name" value="TPR-like_helical_dom_sf"/>
</dbReference>